<dbReference type="PROSITE" id="PS50887">
    <property type="entry name" value="GGDEF"/>
    <property type="match status" value="1"/>
</dbReference>
<dbReference type="AlphaFoldDB" id="D7DPK2"/>
<evidence type="ECO:0000313" key="6">
    <source>
        <dbReference type="Proteomes" id="UP000000383"/>
    </source>
</evidence>
<organism evidence="5 6">
    <name type="scientific">Methylotenera versatilis (strain 301)</name>
    <dbReference type="NCBI Taxonomy" id="666681"/>
    <lineage>
        <taxon>Bacteria</taxon>
        <taxon>Pseudomonadati</taxon>
        <taxon>Pseudomonadota</taxon>
        <taxon>Betaproteobacteria</taxon>
        <taxon>Nitrosomonadales</taxon>
        <taxon>Methylophilaceae</taxon>
        <taxon>Methylotenera</taxon>
    </lineage>
</organism>
<dbReference type="SUPFAM" id="SSF55073">
    <property type="entry name" value="Nucleotide cyclase"/>
    <property type="match status" value="1"/>
</dbReference>
<feature type="domain" description="PAC" evidence="3">
    <location>
        <begin position="109"/>
        <end position="162"/>
    </location>
</feature>
<dbReference type="PANTHER" id="PTHR46663">
    <property type="entry name" value="DIGUANYLATE CYCLASE DGCT-RELATED"/>
    <property type="match status" value="1"/>
</dbReference>
<dbReference type="EMBL" id="CP002056">
    <property type="protein sequence ID" value="ADI29246.1"/>
    <property type="molecule type" value="Genomic_DNA"/>
</dbReference>
<dbReference type="Pfam" id="PF08447">
    <property type="entry name" value="PAS_3"/>
    <property type="match status" value="1"/>
</dbReference>
<dbReference type="Proteomes" id="UP000000383">
    <property type="component" value="Chromosome"/>
</dbReference>
<dbReference type="InterPro" id="IPR029787">
    <property type="entry name" value="Nucleotide_cyclase"/>
</dbReference>
<keyword evidence="1" id="KW-1133">Transmembrane helix</keyword>
<name>D7DPK2_METV0</name>
<dbReference type="SMART" id="SM00091">
    <property type="entry name" value="PAS"/>
    <property type="match status" value="1"/>
</dbReference>
<dbReference type="CDD" id="cd01949">
    <property type="entry name" value="GGDEF"/>
    <property type="match status" value="1"/>
</dbReference>
<dbReference type="SUPFAM" id="SSF55785">
    <property type="entry name" value="PYP-like sensor domain (PAS domain)"/>
    <property type="match status" value="1"/>
</dbReference>
<gene>
    <name evidence="5" type="ordered locus">M301_0862</name>
</gene>
<protein>
    <submittedName>
        <fullName evidence="5">Diguanylate cyclase with PAS/PAC sensor</fullName>
    </submittedName>
</protein>
<dbReference type="HOGENOM" id="CLU_000445_11_4_4"/>
<feature type="transmembrane region" description="Helical" evidence="1">
    <location>
        <begin position="6"/>
        <end position="28"/>
    </location>
</feature>
<dbReference type="NCBIfam" id="TIGR00254">
    <property type="entry name" value="GGDEF"/>
    <property type="match status" value="1"/>
</dbReference>
<dbReference type="STRING" id="666681.M301_0862"/>
<dbReference type="InterPro" id="IPR000014">
    <property type="entry name" value="PAS"/>
</dbReference>
<reference evidence="6" key="1">
    <citation type="submission" date="2010-05" db="EMBL/GenBank/DDBJ databases">
        <title>Complete sequence of Methylotenera sp. 301.</title>
        <authorList>
            <person name="Lucas S."/>
            <person name="Copeland A."/>
            <person name="Lapidus A."/>
            <person name="Cheng J.-F."/>
            <person name="Bruce D."/>
            <person name="Goodwin L."/>
            <person name="Pitluck S."/>
            <person name="Clum A."/>
            <person name="Land M."/>
            <person name="Hauser L."/>
            <person name="Kyrpides N."/>
            <person name="Ivanova N."/>
            <person name="Chistoservova L."/>
            <person name="Kalyuzhnaya M."/>
            <person name="Woyke T."/>
        </authorList>
    </citation>
    <scope>NUCLEOTIDE SEQUENCE [LARGE SCALE GENOMIC DNA]</scope>
    <source>
        <strain evidence="6">301</strain>
    </source>
</reference>
<reference evidence="5 6" key="2">
    <citation type="journal article" date="2011" name="J. Bacteriol.">
        <title>Genomes of three methylotrophs from a single niche uncover genetic and metabolic divergence of Methylophilaceae.</title>
        <authorList>
            <person name="Lapidus A."/>
            <person name="Clum A."/>
            <person name="Labutti K."/>
            <person name="Kaluzhnaya M.G."/>
            <person name="Lim S."/>
            <person name="Beck D.A."/>
            <person name="Glavina Del Rio T."/>
            <person name="Nolan M."/>
            <person name="Mavromatis K."/>
            <person name="Huntemann M."/>
            <person name="Lucas S."/>
            <person name="Lidstrom M.E."/>
            <person name="Ivanova N."/>
            <person name="Chistoserdova L."/>
        </authorList>
    </citation>
    <scope>NUCLEOTIDE SEQUENCE [LARGE SCALE GENOMIC DNA]</scope>
    <source>
        <strain evidence="5 6">301</strain>
    </source>
</reference>
<accession>D7DPK2</accession>
<dbReference type="InterPro" id="IPR052163">
    <property type="entry name" value="DGC-Regulatory_Protein"/>
</dbReference>
<dbReference type="RefSeq" id="WP_013147562.1">
    <property type="nucleotide sequence ID" value="NC_014207.1"/>
</dbReference>
<feature type="domain" description="GGDEF" evidence="4">
    <location>
        <begin position="194"/>
        <end position="327"/>
    </location>
</feature>
<dbReference type="GO" id="GO:0003824">
    <property type="term" value="F:catalytic activity"/>
    <property type="evidence" value="ECO:0007669"/>
    <property type="project" value="UniProtKB-ARBA"/>
</dbReference>
<sequence>MNFSQTLPLNIALIIMLLPLIAVGFYYIKLRNSEELWKFALEGAGDGVWDWDISNDKAYFSDRYKEMLGFNNEEVDNNIKEWNNRVHPDDAASLDQAVSDYLSGKTEKYIHEHRVICKDRSIKWVLSRGMIVKRDKHGKPLRMIGTHTDITARKLLETRLENLAHFDALANVPNRTLFNDRLKLALSYAKREKKMLAVMFIDLDLFKEINDLYGHETGDIVLKKVSRQLVSCVRESDTVARMGGDEFVILLPIIDEIEDVKLVASKIVEAVAQPIKVAKTHLHITCSIGIAVYPQHGKDEKLLVINADMAMYQAKNSGKNQAKFFEEAMLN</sequence>
<dbReference type="PANTHER" id="PTHR46663:SF3">
    <property type="entry name" value="SLL0267 PROTEIN"/>
    <property type="match status" value="1"/>
</dbReference>
<dbReference type="OrthoDB" id="9813903at2"/>
<feature type="domain" description="PAS" evidence="2">
    <location>
        <begin position="33"/>
        <end position="105"/>
    </location>
</feature>
<dbReference type="PROSITE" id="PS50112">
    <property type="entry name" value="PAS"/>
    <property type="match status" value="1"/>
</dbReference>
<dbReference type="InterPro" id="IPR000700">
    <property type="entry name" value="PAS-assoc_C"/>
</dbReference>
<dbReference type="KEGG" id="meh:M301_0862"/>
<dbReference type="Gene3D" id="3.30.70.270">
    <property type="match status" value="1"/>
</dbReference>
<dbReference type="InterPro" id="IPR043128">
    <property type="entry name" value="Rev_trsase/Diguanyl_cyclase"/>
</dbReference>
<proteinExistence type="predicted"/>
<dbReference type="FunFam" id="3.30.70.270:FF:000001">
    <property type="entry name" value="Diguanylate cyclase domain protein"/>
    <property type="match status" value="1"/>
</dbReference>
<evidence type="ECO:0000313" key="5">
    <source>
        <dbReference type="EMBL" id="ADI29246.1"/>
    </source>
</evidence>
<dbReference type="CDD" id="cd00130">
    <property type="entry name" value="PAS"/>
    <property type="match status" value="1"/>
</dbReference>
<evidence type="ECO:0000256" key="1">
    <source>
        <dbReference type="SAM" id="Phobius"/>
    </source>
</evidence>
<dbReference type="Gene3D" id="3.30.450.20">
    <property type="entry name" value="PAS domain"/>
    <property type="match status" value="1"/>
</dbReference>
<dbReference type="PROSITE" id="PS50113">
    <property type="entry name" value="PAC"/>
    <property type="match status" value="1"/>
</dbReference>
<dbReference type="Pfam" id="PF00990">
    <property type="entry name" value="GGDEF"/>
    <property type="match status" value="1"/>
</dbReference>
<evidence type="ECO:0000259" key="4">
    <source>
        <dbReference type="PROSITE" id="PS50887"/>
    </source>
</evidence>
<dbReference type="eggNOG" id="COG2202">
    <property type="taxonomic scope" value="Bacteria"/>
</dbReference>
<dbReference type="InterPro" id="IPR013655">
    <property type="entry name" value="PAS_fold_3"/>
</dbReference>
<keyword evidence="1" id="KW-0472">Membrane</keyword>
<dbReference type="InterPro" id="IPR000160">
    <property type="entry name" value="GGDEF_dom"/>
</dbReference>
<dbReference type="InterPro" id="IPR035965">
    <property type="entry name" value="PAS-like_dom_sf"/>
</dbReference>
<dbReference type="InterPro" id="IPR001610">
    <property type="entry name" value="PAC"/>
</dbReference>
<keyword evidence="6" id="KW-1185">Reference proteome</keyword>
<keyword evidence="1" id="KW-0812">Transmembrane</keyword>
<dbReference type="eggNOG" id="COG2199">
    <property type="taxonomic scope" value="Bacteria"/>
</dbReference>
<dbReference type="SMART" id="SM00267">
    <property type="entry name" value="GGDEF"/>
    <property type="match status" value="1"/>
</dbReference>
<dbReference type="NCBIfam" id="TIGR00229">
    <property type="entry name" value="sensory_box"/>
    <property type="match status" value="1"/>
</dbReference>
<evidence type="ECO:0000259" key="2">
    <source>
        <dbReference type="PROSITE" id="PS50112"/>
    </source>
</evidence>
<dbReference type="SMART" id="SM00086">
    <property type="entry name" value="PAC"/>
    <property type="match status" value="1"/>
</dbReference>
<evidence type="ECO:0000259" key="3">
    <source>
        <dbReference type="PROSITE" id="PS50113"/>
    </source>
</evidence>